<name>A0A412Z0F5_9FIRM</name>
<dbReference type="Gene3D" id="2.10.270.10">
    <property type="entry name" value="Cholin Binding"/>
    <property type="match status" value="1"/>
</dbReference>
<dbReference type="Pfam" id="PF09479">
    <property type="entry name" value="Flg_new"/>
    <property type="match status" value="1"/>
</dbReference>
<accession>A0A412Z0F5</accession>
<dbReference type="InterPro" id="IPR013378">
    <property type="entry name" value="InlB-like_B-rpt"/>
</dbReference>
<proteinExistence type="predicted"/>
<sequence>MSISGGTVTGGDGEGSRIIYNDNGSLPIPIRSGNYQFDGWFKAKAGGTKVTVDTVLTKDSTIYAHWTNTDGSGSMGGSGGSTGGPAAAVGGLKESLPKNHTGETEIINNVKVPSYVEEVIWKAMEDGRWRLGWVVIDGKYYYFHEKPNVTRGRMHPNTFTPDGYHVDEHGVWAPASNVPELLPPRAELLD</sequence>
<dbReference type="AlphaFoldDB" id="A0A412Z0F5"/>
<dbReference type="Gene3D" id="2.60.40.4270">
    <property type="entry name" value="Listeria-Bacteroides repeat domain"/>
    <property type="match status" value="1"/>
</dbReference>
<protein>
    <recommendedName>
        <fullName evidence="4">Bacterial repeat domain-containing protein</fullName>
    </recommendedName>
</protein>
<comment type="subcellular location">
    <subcellularLocation>
        <location evidence="1">Cell envelope</location>
    </subcellularLocation>
</comment>
<reference evidence="2 3" key="1">
    <citation type="submission" date="2018-08" db="EMBL/GenBank/DDBJ databases">
        <title>A genome reference for cultivated species of the human gut microbiota.</title>
        <authorList>
            <person name="Zou Y."/>
            <person name="Xue W."/>
            <person name="Luo G."/>
        </authorList>
    </citation>
    <scope>NUCLEOTIDE SEQUENCE [LARGE SCALE GENOMIC DNA]</scope>
    <source>
        <strain evidence="2 3">AF14-18</strain>
    </source>
</reference>
<dbReference type="GO" id="GO:0030313">
    <property type="term" value="C:cell envelope"/>
    <property type="evidence" value="ECO:0007669"/>
    <property type="project" value="UniProtKB-SubCell"/>
</dbReference>
<dbReference type="Proteomes" id="UP000284543">
    <property type="component" value="Unassembled WGS sequence"/>
</dbReference>
<dbReference type="RefSeq" id="WP_118019303.1">
    <property type="nucleotide sequence ID" value="NZ_CAUHGS010000007.1"/>
</dbReference>
<evidence type="ECO:0000313" key="3">
    <source>
        <dbReference type="Proteomes" id="UP000284543"/>
    </source>
</evidence>
<evidence type="ECO:0000313" key="2">
    <source>
        <dbReference type="EMBL" id="RGV73392.1"/>
    </source>
</evidence>
<dbReference type="InterPro" id="IPR042229">
    <property type="entry name" value="Listeria/Bacterioides_rpt_sf"/>
</dbReference>
<evidence type="ECO:0008006" key="4">
    <source>
        <dbReference type="Google" id="ProtNLM"/>
    </source>
</evidence>
<dbReference type="NCBIfam" id="TIGR02543">
    <property type="entry name" value="List_Bact_rpt"/>
    <property type="match status" value="1"/>
</dbReference>
<gene>
    <name evidence="2" type="ORF">DWW02_21350</name>
</gene>
<evidence type="ECO:0000256" key="1">
    <source>
        <dbReference type="ARBA" id="ARBA00004196"/>
    </source>
</evidence>
<comment type="caution">
    <text evidence="2">The sequence shown here is derived from an EMBL/GenBank/DDBJ whole genome shotgun (WGS) entry which is preliminary data.</text>
</comment>
<dbReference type="EMBL" id="QRZM01000010">
    <property type="protein sequence ID" value="RGV73392.1"/>
    <property type="molecule type" value="Genomic_DNA"/>
</dbReference>
<dbReference type="SUPFAM" id="SSF69360">
    <property type="entry name" value="Cell wall binding repeat"/>
    <property type="match status" value="1"/>
</dbReference>
<organism evidence="2 3">
    <name type="scientific">Enterocloster bolteae</name>
    <dbReference type="NCBI Taxonomy" id="208479"/>
    <lineage>
        <taxon>Bacteria</taxon>
        <taxon>Bacillati</taxon>
        <taxon>Bacillota</taxon>
        <taxon>Clostridia</taxon>
        <taxon>Lachnospirales</taxon>
        <taxon>Lachnospiraceae</taxon>
        <taxon>Enterocloster</taxon>
    </lineage>
</organism>